<name>A0A108T2E1_9BACE</name>
<dbReference type="PANTHER" id="PTHR30069:SF29">
    <property type="entry name" value="HEMOGLOBIN AND HEMOGLOBIN-HAPTOGLOBIN-BINDING PROTEIN 1-RELATED"/>
    <property type="match status" value="1"/>
</dbReference>
<dbReference type="GO" id="GO:0044718">
    <property type="term" value="P:siderophore transmembrane transport"/>
    <property type="evidence" value="ECO:0007669"/>
    <property type="project" value="TreeGrafter"/>
</dbReference>
<dbReference type="Pfam" id="PF07715">
    <property type="entry name" value="Plug"/>
    <property type="match status" value="1"/>
</dbReference>
<dbReference type="EMBL" id="VVYV01000002">
    <property type="protein sequence ID" value="KAA5423310.1"/>
    <property type="molecule type" value="Genomic_DNA"/>
</dbReference>
<dbReference type="SUPFAM" id="SSF56935">
    <property type="entry name" value="Porins"/>
    <property type="match status" value="1"/>
</dbReference>
<dbReference type="GO" id="GO:0009279">
    <property type="term" value="C:cell outer membrane"/>
    <property type="evidence" value="ECO:0007669"/>
    <property type="project" value="UniProtKB-SubCell"/>
</dbReference>
<proteinExistence type="inferred from homology"/>
<comment type="similarity">
    <text evidence="10 11">Belongs to the TonB-dependent receptor family.</text>
</comment>
<protein>
    <submittedName>
        <fullName evidence="14">TonB-dependent receptor</fullName>
    </submittedName>
</protein>
<dbReference type="InterPro" id="IPR000531">
    <property type="entry name" value="Beta-barrel_TonB"/>
</dbReference>
<organism evidence="14 15">
    <name type="scientific">Bacteroides cellulosilyticus</name>
    <dbReference type="NCBI Taxonomy" id="246787"/>
    <lineage>
        <taxon>Bacteria</taxon>
        <taxon>Pseudomonadati</taxon>
        <taxon>Bacteroidota</taxon>
        <taxon>Bacteroidia</taxon>
        <taxon>Bacteroidales</taxon>
        <taxon>Bacteroidaceae</taxon>
        <taxon>Bacteroides</taxon>
    </lineage>
</organism>
<keyword evidence="4 10" id="KW-0812">Transmembrane</keyword>
<evidence type="ECO:0000256" key="1">
    <source>
        <dbReference type="ARBA" id="ARBA00004571"/>
    </source>
</evidence>
<dbReference type="Proteomes" id="UP000448877">
    <property type="component" value="Unassembled WGS sequence"/>
</dbReference>
<comment type="subcellular location">
    <subcellularLocation>
        <location evidence="1 10">Cell outer membrane</location>
        <topology evidence="1 10">Multi-pass membrane protein</topology>
    </subcellularLocation>
</comment>
<keyword evidence="6 11" id="KW-0798">TonB box</keyword>
<evidence type="ECO:0000313" key="15">
    <source>
        <dbReference type="Proteomes" id="UP000448877"/>
    </source>
</evidence>
<evidence type="ECO:0000256" key="4">
    <source>
        <dbReference type="ARBA" id="ARBA00022692"/>
    </source>
</evidence>
<dbReference type="Pfam" id="PF00593">
    <property type="entry name" value="TonB_dep_Rec_b-barrel"/>
    <property type="match status" value="1"/>
</dbReference>
<evidence type="ECO:0000256" key="7">
    <source>
        <dbReference type="ARBA" id="ARBA00023136"/>
    </source>
</evidence>
<evidence type="ECO:0000256" key="10">
    <source>
        <dbReference type="PROSITE-ProRule" id="PRU01360"/>
    </source>
</evidence>
<dbReference type="InterPro" id="IPR039426">
    <property type="entry name" value="TonB-dep_rcpt-like"/>
</dbReference>
<dbReference type="PANTHER" id="PTHR30069">
    <property type="entry name" value="TONB-DEPENDENT OUTER MEMBRANE RECEPTOR"/>
    <property type="match status" value="1"/>
</dbReference>
<reference evidence="14 15" key="1">
    <citation type="journal article" date="2019" name="Nat. Med.">
        <title>A library of human gut bacterial isolates paired with longitudinal multiomics data enables mechanistic microbiome research.</title>
        <authorList>
            <person name="Poyet M."/>
            <person name="Groussin M."/>
            <person name="Gibbons S.M."/>
            <person name="Avila-Pacheco J."/>
            <person name="Jiang X."/>
            <person name="Kearney S.M."/>
            <person name="Perrotta A.R."/>
            <person name="Berdy B."/>
            <person name="Zhao S."/>
            <person name="Lieberman T.D."/>
            <person name="Swanson P.K."/>
            <person name="Smith M."/>
            <person name="Roesemann S."/>
            <person name="Alexander J.E."/>
            <person name="Rich S.A."/>
            <person name="Livny J."/>
            <person name="Vlamakis H."/>
            <person name="Clish C."/>
            <person name="Bullock K."/>
            <person name="Deik A."/>
            <person name="Scott J."/>
            <person name="Pierce K.A."/>
            <person name="Xavier R.J."/>
            <person name="Alm E.J."/>
        </authorList>
    </citation>
    <scope>NUCLEOTIDE SEQUENCE [LARGE SCALE GENOMIC DNA]</scope>
    <source>
        <strain evidence="14 15">BIOML-A6</strain>
    </source>
</reference>
<keyword evidence="8 14" id="KW-0675">Receptor</keyword>
<keyword evidence="9 10" id="KW-0998">Cell outer membrane</keyword>
<evidence type="ECO:0000256" key="8">
    <source>
        <dbReference type="ARBA" id="ARBA00023170"/>
    </source>
</evidence>
<evidence type="ECO:0000259" key="12">
    <source>
        <dbReference type="Pfam" id="PF00593"/>
    </source>
</evidence>
<feature type="domain" description="TonB-dependent receptor-like beta-barrel" evidence="12">
    <location>
        <begin position="291"/>
        <end position="666"/>
    </location>
</feature>
<dbReference type="InterPro" id="IPR037066">
    <property type="entry name" value="Plug_dom_sf"/>
</dbReference>
<dbReference type="GO" id="GO:0015344">
    <property type="term" value="F:siderophore uptake transmembrane transporter activity"/>
    <property type="evidence" value="ECO:0007669"/>
    <property type="project" value="TreeGrafter"/>
</dbReference>
<evidence type="ECO:0000256" key="11">
    <source>
        <dbReference type="RuleBase" id="RU003357"/>
    </source>
</evidence>
<dbReference type="InterPro" id="IPR012910">
    <property type="entry name" value="Plug_dom"/>
</dbReference>
<comment type="caution">
    <text evidence="14">The sequence shown here is derived from an EMBL/GenBank/DDBJ whole genome shotgun (WGS) entry which is preliminary data.</text>
</comment>
<evidence type="ECO:0000313" key="14">
    <source>
        <dbReference type="EMBL" id="KAA5423310.1"/>
    </source>
</evidence>
<dbReference type="AlphaFoldDB" id="A0A108T2E1"/>
<evidence type="ECO:0000256" key="5">
    <source>
        <dbReference type="ARBA" id="ARBA00022729"/>
    </source>
</evidence>
<evidence type="ECO:0000256" key="3">
    <source>
        <dbReference type="ARBA" id="ARBA00022452"/>
    </source>
</evidence>
<keyword evidence="7 10" id="KW-0472">Membrane</keyword>
<accession>A0A108T2E1</accession>
<keyword evidence="5" id="KW-0732">Signal</keyword>
<dbReference type="PROSITE" id="PS52016">
    <property type="entry name" value="TONB_DEPENDENT_REC_3"/>
    <property type="match status" value="1"/>
</dbReference>
<dbReference type="Gene3D" id="2.40.170.20">
    <property type="entry name" value="TonB-dependent receptor, beta-barrel domain"/>
    <property type="match status" value="1"/>
</dbReference>
<keyword evidence="3 10" id="KW-1134">Transmembrane beta strand</keyword>
<keyword evidence="2 10" id="KW-0813">Transport</keyword>
<evidence type="ECO:0000256" key="6">
    <source>
        <dbReference type="ARBA" id="ARBA00023077"/>
    </source>
</evidence>
<feature type="domain" description="TonB-dependent receptor plug" evidence="13">
    <location>
        <begin position="75"/>
        <end position="160"/>
    </location>
</feature>
<evidence type="ECO:0000256" key="2">
    <source>
        <dbReference type="ARBA" id="ARBA00022448"/>
    </source>
</evidence>
<sequence>MPSRKGHEILIFLQLFVMIKDNPCRCIWLRFCLYCFTCCLCVNLQAQQAGDSITGKVHAIPEVGIKGRRVPQRISVAMPIQVLEKNELENLGLQNIADAVRRFAGANVKDYGGIGGLKTVSVRSLGATHTAVAYDGVAVSNTQAGQIDIGRFALDDIDMLSLSVGQNHDLLQPARLFASAGILSIYSKNPLEGTDKAYTFKGQIKSGSFGLINPSLTWGQRITQRTCYTLNSNYLQADGNYPFKLINGKYTTNEKRKNSDIKSWHTEANLFHTLKDSSQLNIKAYYFDSERGLPGSVILYNDQANERLWDRNIFIQARYLKDITSEWTLQGQAKYNYSWNKYEDTDVKYEGGRQTDINKQQEYYLSATTQWQPCSTFSTSWANDLVLNTLDNNLPNNPNPTRYTWLSAFNLRYQWKGLTATGTLVHTLIAEDVKSGNRPDNRSRFSPTLSFIYRPWEKYSLFLRLMYKDTFRVPTFNDLYYQRMGNTDLRPEKAREYNIGITWSGTPFSFTNYVMLTVDGYFNEVNDKIVALPTTYVWKMMNFGKVHITGADITLRTSIPIHRNIDLSITGNYTYQKAIDVTSSSSKNYKDQIPYTPLHSGNASILAESSWINIGYALTCVSDRYSLPQNIQENRIDGYTEHTLSASRAFQLRKCRLRLQAELINLTNKQYDIIKYYPMPGRSFRMTGSLFF</sequence>
<dbReference type="InterPro" id="IPR036942">
    <property type="entry name" value="Beta-barrel_TonB_sf"/>
</dbReference>
<gene>
    <name evidence="14" type="ORF">F2Y81_01695</name>
</gene>
<evidence type="ECO:0000256" key="9">
    <source>
        <dbReference type="ARBA" id="ARBA00023237"/>
    </source>
</evidence>
<dbReference type="Gene3D" id="2.170.130.10">
    <property type="entry name" value="TonB-dependent receptor, plug domain"/>
    <property type="match status" value="1"/>
</dbReference>
<evidence type="ECO:0000259" key="13">
    <source>
        <dbReference type="Pfam" id="PF07715"/>
    </source>
</evidence>